<evidence type="ECO:0000313" key="2">
    <source>
        <dbReference type="EMBL" id="KKP00666.1"/>
    </source>
</evidence>
<comment type="similarity">
    <text evidence="1">Belongs to the short-chain dehydrogenases/reductases (SDR) family.</text>
</comment>
<dbReference type="InterPro" id="IPR051468">
    <property type="entry name" value="Fungal_SecMetab_SDRs"/>
</dbReference>
<gene>
    <name evidence="2" type="ORF">THAR02_07220</name>
</gene>
<comment type="caution">
    <text evidence="2">The sequence shown here is derived from an EMBL/GenBank/DDBJ whole genome shotgun (WGS) entry which is preliminary data.</text>
</comment>
<sequence length="247" mass="26444">MSQTFVLITGGNRGLGLGLVESFLSLPNHTVISANRDTSHPTSKALVDLPKAEGSNLVVLKYDAGVEKDAFNLVKALQDEHGINHLDIAVANAGISKSYPLVKDVRRADIQEHIDINAYGVVSLYQATRDLLQKSTKKPIFVTIGSGAGALERQPPVPNAAYGPSKVLVNWYGVRINAEDEWLNAFVLEPGFVQTDMGNNAAQIFGIGEAPTSVEESVGGLFKVITTATKETHGGKVVLYTGEILSF</sequence>
<accession>A0A0F9X659</accession>
<dbReference type="Pfam" id="PF00106">
    <property type="entry name" value="adh_short"/>
    <property type="match status" value="1"/>
</dbReference>
<dbReference type="OrthoDB" id="9876299at2759"/>
<evidence type="ECO:0000256" key="1">
    <source>
        <dbReference type="ARBA" id="ARBA00006484"/>
    </source>
</evidence>
<dbReference type="PRINTS" id="PR00081">
    <property type="entry name" value="GDHRDH"/>
</dbReference>
<dbReference type="PANTHER" id="PTHR43544:SF26">
    <property type="entry name" value="SHORT CHAIN DEHYDROGENASE_REDUCTASE FAMILY OXIDOREDUCTASE (JCVI)"/>
    <property type="match status" value="1"/>
</dbReference>
<dbReference type="GO" id="GO:0005737">
    <property type="term" value="C:cytoplasm"/>
    <property type="evidence" value="ECO:0007669"/>
    <property type="project" value="TreeGrafter"/>
</dbReference>
<dbReference type="EMBL" id="JOKZ01000238">
    <property type="protein sequence ID" value="KKP00666.1"/>
    <property type="molecule type" value="Genomic_DNA"/>
</dbReference>
<dbReference type="Proteomes" id="UP000034112">
    <property type="component" value="Unassembled WGS sequence"/>
</dbReference>
<protein>
    <submittedName>
        <fullName evidence="2">Aflatoxin biosynthesis ketoreductase nor-1</fullName>
    </submittedName>
</protein>
<dbReference type="SUPFAM" id="SSF51735">
    <property type="entry name" value="NAD(P)-binding Rossmann-fold domains"/>
    <property type="match status" value="1"/>
</dbReference>
<dbReference type="InterPro" id="IPR036291">
    <property type="entry name" value="NAD(P)-bd_dom_sf"/>
</dbReference>
<evidence type="ECO:0000313" key="3">
    <source>
        <dbReference type="Proteomes" id="UP000034112"/>
    </source>
</evidence>
<dbReference type="OMA" id="CDGMMEV"/>
<organism evidence="2 3">
    <name type="scientific">Trichoderma harzianum</name>
    <name type="common">Hypocrea lixii</name>
    <dbReference type="NCBI Taxonomy" id="5544"/>
    <lineage>
        <taxon>Eukaryota</taxon>
        <taxon>Fungi</taxon>
        <taxon>Dikarya</taxon>
        <taxon>Ascomycota</taxon>
        <taxon>Pezizomycotina</taxon>
        <taxon>Sordariomycetes</taxon>
        <taxon>Hypocreomycetidae</taxon>
        <taxon>Hypocreales</taxon>
        <taxon>Hypocreaceae</taxon>
        <taxon>Trichoderma</taxon>
    </lineage>
</organism>
<reference evidence="3" key="1">
    <citation type="journal article" date="2015" name="Genome Announc.">
        <title>Draft whole-genome sequence of the biocontrol agent Trichoderma harzianum T6776.</title>
        <authorList>
            <person name="Baroncelli R."/>
            <person name="Piaggeschi G."/>
            <person name="Fiorini L."/>
            <person name="Bertolini E."/>
            <person name="Zapparata A."/>
            <person name="Pe M.E."/>
            <person name="Sarrocco S."/>
            <person name="Vannacci G."/>
        </authorList>
    </citation>
    <scope>NUCLEOTIDE SEQUENCE [LARGE SCALE GENOMIC DNA]</scope>
    <source>
        <strain evidence="3">T6776</strain>
    </source>
</reference>
<dbReference type="Gene3D" id="3.40.50.720">
    <property type="entry name" value="NAD(P)-binding Rossmann-like Domain"/>
    <property type="match status" value="1"/>
</dbReference>
<proteinExistence type="inferred from homology"/>
<name>A0A0F9X659_TRIHA</name>
<dbReference type="InterPro" id="IPR002347">
    <property type="entry name" value="SDR_fam"/>
</dbReference>
<dbReference type="GO" id="GO:0016491">
    <property type="term" value="F:oxidoreductase activity"/>
    <property type="evidence" value="ECO:0007669"/>
    <property type="project" value="TreeGrafter"/>
</dbReference>
<dbReference type="PANTHER" id="PTHR43544">
    <property type="entry name" value="SHORT-CHAIN DEHYDROGENASE/REDUCTASE"/>
    <property type="match status" value="1"/>
</dbReference>
<dbReference type="AlphaFoldDB" id="A0A0F9X659"/>